<evidence type="ECO:0000256" key="2">
    <source>
        <dbReference type="ARBA" id="ARBA00004993"/>
    </source>
</evidence>
<evidence type="ECO:0000256" key="6">
    <source>
        <dbReference type="ARBA" id="ARBA00023191"/>
    </source>
</evidence>
<dbReference type="InterPro" id="IPR008278">
    <property type="entry name" value="4-PPantetheinyl_Trfase_dom"/>
</dbReference>
<organism evidence="13 14">
    <name type="scientific">Thalassococcus arenae</name>
    <dbReference type="NCBI Taxonomy" id="2851652"/>
    <lineage>
        <taxon>Bacteria</taxon>
        <taxon>Pseudomonadati</taxon>
        <taxon>Pseudomonadota</taxon>
        <taxon>Alphaproteobacteria</taxon>
        <taxon>Rhodobacterales</taxon>
        <taxon>Roseobacteraceae</taxon>
        <taxon>Thalassococcus</taxon>
    </lineage>
</organism>
<dbReference type="Pfam" id="PF01648">
    <property type="entry name" value="ACPS"/>
    <property type="match status" value="1"/>
</dbReference>
<evidence type="ECO:0000313" key="14">
    <source>
        <dbReference type="Proteomes" id="UP001166293"/>
    </source>
</evidence>
<feature type="domain" description="4'-phosphopantetheinyl transferase" evidence="11">
    <location>
        <begin position="139"/>
        <end position="212"/>
    </location>
</feature>
<comment type="similarity">
    <text evidence="3">Belongs to the P-Pant transferase superfamily. EntD family.</text>
</comment>
<evidence type="ECO:0000256" key="10">
    <source>
        <dbReference type="ARBA" id="ARBA00049191"/>
    </source>
</evidence>
<evidence type="ECO:0000256" key="8">
    <source>
        <dbReference type="ARBA" id="ARBA00031996"/>
    </source>
</evidence>
<proteinExistence type="inferred from homology"/>
<evidence type="ECO:0000256" key="1">
    <source>
        <dbReference type="ARBA" id="ARBA00003937"/>
    </source>
</evidence>
<accession>A0ABS6N6Y4</accession>
<comment type="pathway">
    <text evidence="2">Siderophore biosynthesis; enterobactin biosynthesis.</text>
</comment>
<dbReference type="PANTHER" id="PTHR38096:SF1">
    <property type="entry name" value="ENTEROBACTIN SYNTHASE COMPONENT D"/>
    <property type="match status" value="1"/>
</dbReference>
<dbReference type="EMBL" id="JAHRWL010000001">
    <property type="protein sequence ID" value="MBV2359785.1"/>
    <property type="molecule type" value="Genomic_DNA"/>
</dbReference>
<feature type="domain" description="4'-phosphopantetheinyl transferase N-terminal" evidence="12">
    <location>
        <begin position="68"/>
        <end position="129"/>
    </location>
</feature>
<dbReference type="Proteomes" id="UP001166293">
    <property type="component" value="Unassembled WGS sequence"/>
</dbReference>
<evidence type="ECO:0000256" key="7">
    <source>
        <dbReference type="ARBA" id="ARBA00029894"/>
    </source>
</evidence>
<dbReference type="PANTHER" id="PTHR38096">
    <property type="entry name" value="ENTEROBACTIN SYNTHASE COMPONENT D"/>
    <property type="match status" value="1"/>
</dbReference>
<evidence type="ECO:0000256" key="3">
    <source>
        <dbReference type="ARBA" id="ARBA00008342"/>
    </source>
</evidence>
<dbReference type="RefSeq" id="WP_217777580.1">
    <property type="nucleotide sequence ID" value="NZ_JAHRWL010000001.1"/>
</dbReference>
<evidence type="ECO:0000256" key="4">
    <source>
        <dbReference type="ARBA" id="ARBA00011503"/>
    </source>
</evidence>
<comment type="function">
    <text evidence="1">Involved in the biosynthesis of the siderophore enterobactin (enterochelin), which is a macrocyclic trimeric lactone of N-(2,3-dihydroxybenzoyl)-serine. The serine trilactone serves as a scaffolding for the three catechol functionalities that provide hexadentate coordination for the tightly ligated iron(2+) atoms. Plays an essential role in the assembly of the enterobactin by catalyzing the transfer of the 4'-phosphopantetheine (Ppant) moiety from coenzyme A to the apo-domains of both EntB (ArCP domain) and EntF (PCP domain) to yield their holo-forms which make them competent for the activation of 2,3-dihydroxybenzoate (DHB) and L-serine, respectively.</text>
</comment>
<evidence type="ECO:0000259" key="11">
    <source>
        <dbReference type="Pfam" id="PF01648"/>
    </source>
</evidence>
<gene>
    <name evidence="13" type="ORF">KUH32_08365</name>
</gene>
<dbReference type="InterPro" id="IPR003542">
    <property type="entry name" value="Enbac_synth_compD-like"/>
</dbReference>
<protein>
    <recommendedName>
        <fullName evidence="5">Enterobactin synthase component D</fullName>
    </recommendedName>
    <alternativeName>
        <fullName evidence="7">4'-phosphopantetheinyl transferase EntD</fullName>
    </alternativeName>
    <alternativeName>
        <fullName evidence="8">Enterochelin synthase D</fullName>
    </alternativeName>
</protein>
<keyword evidence="14" id="KW-1185">Reference proteome</keyword>
<comment type="catalytic activity">
    <reaction evidence="9">
        <text>apo-[aryl-carrier protein] + CoA = holo-[aryl-carrier protein] + adenosine 3',5'-bisphosphate + H(+)</text>
        <dbReference type="Rhea" id="RHEA:48404"/>
        <dbReference type="Rhea" id="RHEA-COMP:15903"/>
        <dbReference type="Rhea" id="RHEA-COMP:17557"/>
        <dbReference type="ChEBI" id="CHEBI:15378"/>
        <dbReference type="ChEBI" id="CHEBI:29999"/>
        <dbReference type="ChEBI" id="CHEBI:57287"/>
        <dbReference type="ChEBI" id="CHEBI:58343"/>
        <dbReference type="ChEBI" id="CHEBI:64479"/>
    </reaction>
</comment>
<evidence type="ECO:0000313" key="13">
    <source>
        <dbReference type="EMBL" id="MBV2359785.1"/>
    </source>
</evidence>
<comment type="subunit">
    <text evidence="4">EntB, EntD, EntE, and EntF form a multienzyme complex called enterobactin synthase.</text>
</comment>
<sequence>MTRQPPTAADLLAATQDRLAALPGLTGGFLTDPTIAPLHGGVLLRARFDTARFDPALFARLAVDRPARLDRAVDKRLAEYLAGRCLARLSQQALGFAPRPVPAAASRAPIWPPGLSGSISHAAGQAACLLLPRDDATPGLDLESIAAGRALEAIDKTALSDADRAHLAALPDPAIAATLCFSAKESLFKALFPTVGRFFGFDAAELAAPPGDGTLTLRLTRPLHGTLPPGRSFDLQYRVAPPHVLTWMVFTPAA</sequence>
<comment type="catalytic activity">
    <reaction evidence="10">
        <text>apo-[peptidyl-carrier protein] + CoA = holo-[peptidyl-carrier protein] + adenosine 3',5'-bisphosphate + H(+)</text>
        <dbReference type="Rhea" id="RHEA:46228"/>
        <dbReference type="Rhea" id="RHEA-COMP:11479"/>
        <dbReference type="Rhea" id="RHEA-COMP:11480"/>
        <dbReference type="ChEBI" id="CHEBI:15378"/>
        <dbReference type="ChEBI" id="CHEBI:29999"/>
        <dbReference type="ChEBI" id="CHEBI:57287"/>
        <dbReference type="ChEBI" id="CHEBI:58343"/>
        <dbReference type="ChEBI" id="CHEBI:64479"/>
    </reaction>
</comment>
<dbReference type="InterPro" id="IPR041354">
    <property type="entry name" value="4PPT_N"/>
</dbReference>
<keyword evidence="13" id="KW-0808">Transferase</keyword>
<comment type="caution">
    <text evidence="13">The sequence shown here is derived from an EMBL/GenBank/DDBJ whole genome shotgun (WGS) entry which is preliminary data.</text>
</comment>
<dbReference type="GO" id="GO:0016740">
    <property type="term" value="F:transferase activity"/>
    <property type="evidence" value="ECO:0007669"/>
    <property type="project" value="UniProtKB-KW"/>
</dbReference>
<evidence type="ECO:0000259" key="12">
    <source>
        <dbReference type="Pfam" id="PF17837"/>
    </source>
</evidence>
<name>A0ABS6N6Y4_9RHOB</name>
<evidence type="ECO:0000256" key="9">
    <source>
        <dbReference type="ARBA" id="ARBA00049176"/>
    </source>
</evidence>
<dbReference type="Pfam" id="PF17837">
    <property type="entry name" value="4PPT_N"/>
    <property type="match status" value="1"/>
</dbReference>
<reference evidence="13" key="1">
    <citation type="submission" date="2021-06" db="EMBL/GenBank/DDBJ databases">
        <title>Thalassococcus sp. CAU 1522 isolated from sea sand, Republic of Korea.</title>
        <authorList>
            <person name="Kim W."/>
        </authorList>
    </citation>
    <scope>NUCLEOTIDE SEQUENCE</scope>
    <source>
        <strain evidence="13">CAU 1522</strain>
    </source>
</reference>
<evidence type="ECO:0000256" key="5">
    <source>
        <dbReference type="ARBA" id="ARBA00019087"/>
    </source>
</evidence>
<keyword evidence="6" id="KW-0259">Enterobactin biosynthesis</keyword>